<dbReference type="PANTHER" id="PTHR16320:SF23">
    <property type="entry name" value="SPHINGOMYELINASE C 1"/>
    <property type="match status" value="1"/>
</dbReference>
<dbReference type="InterPro" id="IPR038772">
    <property type="entry name" value="Sph/SMPD2-like"/>
</dbReference>
<keyword evidence="3" id="KW-1185">Reference proteome</keyword>
<feature type="domain" description="Endonuclease/exonuclease/phosphatase" evidence="1">
    <location>
        <begin position="27"/>
        <end position="255"/>
    </location>
</feature>
<protein>
    <recommendedName>
        <fullName evidence="1">Endonuclease/exonuclease/phosphatase domain-containing protein</fullName>
    </recommendedName>
</protein>
<comment type="caution">
    <text evidence="2">The sequence shown here is derived from an EMBL/GenBank/DDBJ whole genome shotgun (WGS) entry which is preliminary data.</text>
</comment>
<evidence type="ECO:0000259" key="1">
    <source>
        <dbReference type="Pfam" id="PF03372"/>
    </source>
</evidence>
<dbReference type="Proteomes" id="UP000466345">
    <property type="component" value="Unassembled WGS sequence"/>
</dbReference>
<dbReference type="AlphaFoldDB" id="A0A7K0CEF4"/>
<organism evidence="2 3">
    <name type="scientific">Streptomyces smaragdinus</name>
    <dbReference type="NCBI Taxonomy" id="2585196"/>
    <lineage>
        <taxon>Bacteria</taxon>
        <taxon>Bacillati</taxon>
        <taxon>Actinomycetota</taxon>
        <taxon>Actinomycetes</taxon>
        <taxon>Kitasatosporales</taxon>
        <taxon>Streptomycetaceae</taxon>
        <taxon>Streptomyces</taxon>
    </lineage>
</organism>
<proteinExistence type="predicted"/>
<dbReference type="SUPFAM" id="SSF56219">
    <property type="entry name" value="DNase I-like"/>
    <property type="match status" value="1"/>
</dbReference>
<dbReference type="EMBL" id="WEGJ01000004">
    <property type="protein sequence ID" value="MQY11723.1"/>
    <property type="molecule type" value="Genomic_DNA"/>
</dbReference>
<dbReference type="PANTHER" id="PTHR16320">
    <property type="entry name" value="SPHINGOMYELINASE FAMILY MEMBER"/>
    <property type="match status" value="1"/>
</dbReference>
<sequence>MGGPGNVWTNVPRGKGAYPGAVTVRLLTFNVLFKGDVRPRLRALSRLLGRYDVVCLQELMLRRNVPLVTGAFAHGGCHGRPLVRGGLVVLSRWPVGPLAFHRFPYVRPARTEWLMRKGAQTAVVHTPDGELTVVNTHLSANRDDDWSDGNRWTGVQRAELDRLTGIITATAGPLAVVGDLNLPPDSALFRGFLAASGLTDTRAGESGPTYRPTPSWPAPPALDHVLTRGLTARTRLVFQDDVRLADGRPAFLSDHYGIAADLTTPGTSW</sequence>
<dbReference type="InterPro" id="IPR005135">
    <property type="entry name" value="Endo/exonuclease/phosphatase"/>
</dbReference>
<name>A0A7K0CEF4_9ACTN</name>
<evidence type="ECO:0000313" key="3">
    <source>
        <dbReference type="Proteomes" id="UP000466345"/>
    </source>
</evidence>
<dbReference type="GO" id="GO:0004767">
    <property type="term" value="F:sphingomyelin phosphodiesterase activity"/>
    <property type="evidence" value="ECO:0007669"/>
    <property type="project" value="InterPro"/>
</dbReference>
<dbReference type="Pfam" id="PF03372">
    <property type="entry name" value="Exo_endo_phos"/>
    <property type="match status" value="1"/>
</dbReference>
<reference evidence="2 3" key="1">
    <citation type="submission" date="2019-10" db="EMBL/GenBank/DDBJ databases">
        <title>Streptomyces smaragdinus sp. nov. and Streptomyces fabii sp. nov., isolated from the gut of fungus growing-termite Macrotermes natalensis.</title>
        <authorList>
            <person name="Schwitalla J."/>
            <person name="Benndorf R."/>
            <person name="Martin K."/>
            <person name="De Beer W."/>
            <person name="Kaster A.-K."/>
            <person name="Vollmers J."/>
            <person name="Poulsen M."/>
            <person name="Beemelmanns C."/>
        </authorList>
    </citation>
    <scope>NUCLEOTIDE SEQUENCE [LARGE SCALE GENOMIC DNA]</scope>
    <source>
        <strain evidence="2 3">RB5</strain>
    </source>
</reference>
<gene>
    <name evidence="2" type="ORF">SRB5_18420</name>
</gene>
<dbReference type="InterPro" id="IPR036691">
    <property type="entry name" value="Endo/exonu/phosph_ase_sf"/>
</dbReference>
<dbReference type="Gene3D" id="3.60.10.10">
    <property type="entry name" value="Endonuclease/exonuclease/phosphatase"/>
    <property type="match status" value="1"/>
</dbReference>
<accession>A0A7K0CEF4</accession>
<evidence type="ECO:0000313" key="2">
    <source>
        <dbReference type="EMBL" id="MQY11723.1"/>
    </source>
</evidence>